<sequence length="70" mass="7960">MPRSHREAALESWYNNDLLNVARRPLRRSGSVPRRNHEGSLEFGQGTNFTLTWHGGHRGGLAPWHGDITK</sequence>
<name>A0ABS8Y591_DATST</name>
<proteinExistence type="predicted"/>
<reference evidence="1 2" key="1">
    <citation type="journal article" date="2021" name="BMC Genomics">
        <title>Datura genome reveals duplications of psychoactive alkaloid biosynthetic genes and high mutation rate following tissue culture.</title>
        <authorList>
            <person name="Rajewski A."/>
            <person name="Carter-House D."/>
            <person name="Stajich J."/>
            <person name="Litt A."/>
        </authorList>
    </citation>
    <scope>NUCLEOTIDE SEQUENCE [LARGE SCALE GENOMIC DNA]</scope>
    <source>
        <strain evidence="1">AR-01</strain>
    </source>
</reference>
<gene>
    <name evidence="1" type="ORF">HAX54_012198</name>
</gene>
<accession>A0ABS8Y591</accession>
<dbReference type="EMBL" id="JACEIK010017029">
    <property type="protein sequence ID" value="MCE5165772.1"/>
    <property type="molecule type" value="Genomic_DNA"/>
</dbReference>
<organism evidence="1 2">
    <name type="scientific">Datura stramonium</name>
    <name type="common">Jimsonweed</name>
    <name type="synonym">Common thornapple</name>
    <dbReference type="NCBI Taxonomy" id="4076"/>
    <lineage>
        <taxon>Eukaryota</taxon>
        <taxon>Viridiplantae</taxon>
        <taxon>Streptophyta</taxon>
        <taxon>Embryophyta</taxon>
        <taxon>Tracheophyta</taxon>
        <taxon>Spermatophyta</taxon>
        <taxon>Magnoliopsida</taxon>
        <taxon>eudicotyledons</taxon>
        <taxon>Gunneridae</taxon>
        <taxon>Pentapetalae</taxon>
        <taxon>asterids</taxon>
        <taxon>lamiids</taxon>
        <taxon>Solanales</taxon>
        <taxon>Solanaceae</taxon>
        <taxon>Solanoideae</taxon>
        <taxon>Datureae</taxon>
        <taxon>Datura</taxon>
    </lineage>
</organism>
<feature type="non-terminal residue" evidence="1">
    <location>
        <position position="70"/>
    </location>
</feature>
<protein>
    <submittedName>
        <fullName evidence="1">Uncharacterized protein</fullName>
    </submittedName>
</protein>
<evidence type="ECO:0000313" key="1">
    <source>
        <dbReference type="EMBL" id="MCE5165772.1"/>
    </source>
</evidence>
<dbReference type="Proteomes" id="UP000823775">
    <property type="component" value="Unassembled WGS sequence"/>
</dbReference>
<comment type="caution">
    <text evidence="1">The sequence shown here is derived from an EMBL/GenBank/DDBJ whole genome shotgun (WGS) entry which is preliminary data.</text>
</comment>
<keyword evidence="2" id="KW-1185">Reference proteome</keyword>
<evidence type="ECO:0000313" key="2">
    <source>
        <dbReference type="Proteomes" id="UP000823775"/>
    </source>
</evidence>